<keyword evidence="2" id="KW-0808">Transferase</keyword>
<name>A0A226HDP4_9FLAO</name>
<evidence type="ECO:0008006" key="5">
    <source>
        <dbReference type="Google" id="ProtNLM"/>
    </source>
</evidence>
<keyword evidence="4" id="KW-1185">Reference proteome</keyword>
<dbReference type="RefSeq" id="WP_089049812.1">
    <property type="nucleotide sequence ID" value="NZ_FXTV01000008.1"/>
</dbReference>
<comment type="similarity">
    <text evidence="1">Belongs to the transferase hexapeptide repeat family.</text>
</comment>
<protein>
    <recommendedName>
        <fullName evidence="5">Transferase</fullName>
    </recommendedName>
</protein>
<evidence type="ECO:0000313" key="3">
    <source>
        <dbReference type="EMBL" id="OXA92214.1"/>
    </source>
</evidence>
<dbReference type="InterPro" id="IPR051159">
    <property type="entry name" value="Hexapeptide_acetyltransf"/>
</dbReference>
<evidence type="ECO:0000256" key="2">
    <source>
        <dbReference type="ARBA" id="ARBA00022679"/>
    </source>
</evidence>
<dbReference type="GO" id="GO:0005829">
    <property type="term" value="C:cytosol"/>
    <property type="evidence" value="ECO:0007669"/>
    <property type="project" value="TreeGrafter"/>
</dbReference>
<dbReference type="Gene3D" id="2.160.10.10">
    <property type="entry name" value="Hexapeptide repeat proteins"/>
    <property type="match status" value="1"/>
</dbReference>
<organism evidence="3 4">
    <name type="scientific">Flavobacterium hercynium</name>
    <dbReference type="NCBI Taxonomy" id="387094"/>
    <lineage>
        <taxon>Bacteria</taxon>
        <taxon>Pseudomonadati</taxon>
        <taxon>Bacteroidota</taxon>
        <taxon>Flavobacteriia</taxon>
        <taxon>Flavobacteriales</taxon>
        <taxon>Flavobacteriaceae</taxon>
        <taxon>Flavobacterium</taxon>
    </lineage>
</organism>
<reference evidence="3 4" key="1">
    <citation type="submission" date="2016-11" db="EMBL/GenBank/DDBJ databases">
        <title>Whole genomes of Flavobacteriaceae.</title>
        <authorList>
            <person name="Stine C."/>
            <person name="Li C."/>
            <person name="Tadesse D."/>
        </authorList>
    </citation>
    <scope>NUCLEOTIDE SEQUENCE [LARGE SCALE GENOMIC DNA]</scope>
    <source>
        <strain evidence="3 4">DSM 18292</strain>
    </source>
</reference>
<comment type="caution">
    <text evidence="3">The sequence shown here is derived from an EMBL/GenBank/DDBJ whole genome shotgun (WGS) entry which is preliminary data.</text>
</comment>
<evidence type="ECO:0000313" key="4">
    <source>
        <dbReference type="Proteomes" id="UP000198345"/>
    </source>
</evidence>
<evidence type="ECO:0000256" key="1">
    <source>
        <dbReference type="ARBA" id="ARBA00007274"/>
    </source>
</evidence>
<dbReference type="SUPFAM" id="SSF51161">
    <property type="entry name" value="Trimeric LpxA-like enzymes"/>
    <property type="match status" value="1"/>
</dbReference>
<accession>A0A226HDP4</accession>
<dbReference type="GO" id="GO:0008374">
    <property type="term" value="F:O-acyltransferase activity"/>
    <property type="evidence" value="ECO:0007669"/>
    <property type="project" value="TreeGrafter"/>
</dbReference>
<sequence>MTTRSFILRIIKYIPSTIVKVFLLRNALGYTIGKNVKIGKVIINCKKVVIEDNVYLADNNNISCNELFIGAYSSIHSGNVIQGSANFSIGKHSRIINNHYFDVWNNIQIGNNTWIAGKNSQFWTHGSIHTKSKNKDLSIIIKDDVYVGSACCFAPGVIIESENLIGLGSVVTNNFLENKTIIAGNPAVVVKENIDWRTNW</sequence>
<dbReference type="Proteomes" id="UP000198345">
    <property type="component" value="Unassembled WGS sequence"/>
</dbReference>
<dbReference type="EMBL" id="MUGW01000020">
    <property type="protein sequence ID" value="OXA92214.1"/>
    <property type="molecule type" value="Genomic_DNA"/>
</dbReference>
<gene>
    <name evidence="3" type="ORF">B0A66_10660</name>
</gene>
<dbReference type="PANTHER" id="PTHR23416">
    <property type="entry name" value="SIALIC ACID SYNTHASE-RELATED"/>
    <property type="match status" value="1"/>
</dbReference>
<dbReference type="InterPro" id="IPR011004">
    <property type="entry name" value="Trimer_LpxA-like_sf"/>
</dbReference>
<proteinExistence type="inferred from homology"/>
<dbReference type="OrthoDB" id="9812571at2"/>
<dbReference type="PANTHER" id="PTHR23416:SF23">
    <property type="entry name" value="ACETYLTRANSFERASE C18B11.09C-RELATED"/>
    <property type="match status" value="1"/>
</dbReference>
<dbReference type="AlphaFoldDB" id="A0A226HDP4"/>